<organism evidence="1 2">
    <name type="scientific">Peribacillus loiseleuriae</name>
    <dbReference type="NCBI Taxonomy" id="1679170"/>
    <lineage>
        <taxon>Bacteria</taxon>
        <taxon>Bacillati</taxon>
        <taxon>Bacillota</taxon>
        <taxon>Bacilli</taxon>
        <taxon>Bacillales</taxon>
        <taxon>Bacillaceae</taxon>
        <taxon>Peribacillus</taxon>
    </lineage>
</organism>
<keyword evidence="2" id="KW-1185">Reference proteome</keyword>
<dbReference type="EMBL" id="LFZW01000001">
    <property type="protein sequence ID" value="KMY49881.1"/>
    <property type="molecule type" value="Genomic_DNA"/>
</dbReference>
<gene>
    <name evidence="1" type="ORF">AC625_10365</name>
</gene>
<accession>A0A0K9GTC6</accession>
<dbReference type="PATRIC" id="fig|1679170.3.peg.2313"/>
<evidence type="ECO:0000313" key="1">
    <source>
        <dbReference type="EMBL" id="KMY49881.1"/>
    </source>
</evidence>
<protein>
    <submittedName>
        <fullName evidence="1">Uncharacterized protein</fullName>
    </submittedName>
</protein>
<name>A0A0K9GTC6_9BACI</name>
<comment type="caution">
    <text evidence="1">The sequence shown here is derived from an EMBL/GenBank/DDBJ whole genome shotgun (WGS) entry which is preliminary data.</text>
</comment>
<proteinExistence type="predicted"/>
<reference evidence="2" key="1">
    <citation type="submission" date="2015-07" db="EMBL/GenBank/DDBJ databases">
        <title>Genome sequencing project for genomic taxonomy and phylogenomics of Bacillus-like bacteria.</title>
        <authorList>
            <person name="Liu B."/>
            <person name="Wang J."/>
            <person name="Zhu Y."/>
            <person name="Liu G."/>
            <person name="Chen Q."/>
            <person name="Chen Z."/>
            <person name="Lan J."/>
            <person name="Che J."/>
            <person name="Ge C."/>
            <person name="Shi H."/>
            <person name="Pan Z."/>
            <person name="Liu X."/>
        </authorList>
    </citation>
    <scope>NUCLEOTIDE SEQUENCE [LARGE SCALE GENOMIC DNA]</scope>
    <source>
        <strain evidence="2">FJAT-27997</strain>
    </source>
</reference>
<sequence length="126" mass="14495">MIFVRIAILIYKEKLSQKNLRKHMAQLILQEKSVSQVLKLIGLLNGNVQTVTKSGREINHQSLCISRRIEHLASFGNNNFFLEVCIYLLCTNPLGVRAYNVEIPPLTHFLLLNIHFECLIDQESSF</sequence>
<dbReference type="Proteomes" id="UP000037146">
    <property type="component" value="Unassembled WGS sequence"/>
</dbReference>
<dbReference type="AlphaFoldDB" id="A0A0K9GTC6"/>
<evidence type="ECO:0000313" key="2">
    <source>
        <dbReference type="Proteomes" id="UP000037146"/>
    </source>
</evidence>